<dbReference type="AlphaFoldDB" id="A0A6C0KMH3"/>
<feature type="region of interest" description="Disordered" evidence="1">
    <location>
        <begin position="101"/>
        <end position="131"/>
    </location>
</feature>
<evidence type="ECO:0000256" key="1">
    <source>
        <dbReference type="SAM" id="MobiDB-lite"/>
    </source>
</evidence>
<feature type="compositionally biased region" description="Basic residues" evidence="1">
    <location>
        <begin position="114"/>
        <end position="131"/>
    </location>
</feature>
<sequence length="131" mass="15535">MTIIMNIIYNIYMPNYTFTLEFKDKIQLFFNPSLLSDIEKACTNYNQFVFGQNIKNMKKYDIDENKVNITLQLNHKITNEDFDDAVNNVIKQMKKQGYVFKRGKSSTKTNKTNKTNKKKKRTQKNKTNKSK</sequence>
<organism evidence="2">
    <name type="scientific">viral metagenome</name>
    <dbReference type="NCBI Taxonomy" id="1070528"/>
    <lineage>
        <taxon>unclassified sequences</taxon>
        <taxon>metagenomes</taxon>
        <taxon>organismal metagenomes</taxon>
    </lineage>
</organism>
<evidence type="ECO:0000313" key="2">
    <source>
        <dbReference type="EMBL" id="QHU17544.1"/>
    </source>
</evidence>
<name>A0A6C0KMH3_9ZZZZ</name>
<protein>
    <submittedName>
        <fullName evidence="2">Uncharacterized protein</fullName>
    </submittedName>
</protein>
<dbReference type="EMBL" id="MN740916">
    <property type="protein sequence ID" value="QHU17544.1"/>
    <property type="molecule type" value="Genomic_DNA"/>
</dbReference>
<accession>A0A6C0KMH3</accession>
<reference evidence="2" key="1">
    <citation type="journal article" date="2020" name="Nature">
        <title>Giant virus diversity and host interactions through global metagenomics.</title>
        <authorList>
            <person name="Schulz F."/>
            <person name="Roux S."/>
            <person name="Paez-Espino D."/>
            <person name="Jungbluth S."/>
            <person name="Walsh D.A."/>
            <person name="Denef V.J."/>
            <person name="McMahon K.D."/>
            <person name="Konstantinidis K.T."/>
            <person name="Eloe-Fadrosh E.A."/>
            <person name="Kyrpides N.C."/>
            <person name="Woyke T."/>
        </authorList>
    </citation>
    <scope>NUCLEOTIDE SEQUENCE</scope>
    <source>
        <strain evidence="2">GVMAG-S-3300012919-55</strain>
    </source>
</reference>
<proteinExistence type="predicted"/>